<dbReference type="InterPro" id="IPR038483">
    <property type="entry name" value="YcfL-like_sf"/>
</dbReference>
<dbReference type="AlphaFoldDB" id="A0A0C2KF02"/>
<evidence type="ECO:0000313" key="2">
    <source>
        <dbReference type="EMBL" id="KII80763.1"/>
    </source>
</evidence>
<dbReference type="RefSeq" id="WP_040988218.1">
    <property type="nucleotide sequence ID" value="NZ_JBFRUC010000026.1"/>
</dbReference>
<reference evidence="2 3" key="1">
    <citation type="submission" date="2014-11" db="EMBL/GenBank/DDBJ databases">
        <title>Draft Genome Sequence of Vibrio piscirenalis strains CECT 8603T and CECT 8604, two marine Gammaproteobacterium isolated from cultured gilthead sea bream (Sparus aurata).</title>
        <authorList>
            <person name="Arahal D.R."/>
            <person name="Rodrigo-Torres L."/>
            <person name="Lucena T."/>
            <person name="Pujalte M.J."/>
        </authorList>
    </citation>
    <scope>NUCLEOTIDE SEQUENCE [LARGE SCALE GENOMIC DNA]</scope>
    <source>
        <strain evidence="2 3">DCR 1-4-2</strain>
    </source>
</reference>
<evidence type="ECO:0000313" key="3">
    <source>
        <dbReference type="Proteomes" id="UP000031672"/>
    </source>
</evidence>
<dbReference type="EMBL" id="JTKH01000006">
    <property type="protein sequence ID" value="KII80763.1"/>
    <property type="molecule type" value="Genomic_DNA"/>
</dbReference>
<keyword evidence="3" id="KW-1185">Reference proteome</keyword>
<dbReference type="Pfam" id="PF07233">
    <property type="entry name" value="DUF1425"/>
    <property type="match status" value="1"/>
</dbReference>
<feature type="signal peptide" evidence="1">
    <location>
        <begin position="1"/>
        <end position="18"/>
    </location>
</feature>
<dbReference type="PROSITE" id="PS51257">
    <property type="entry name" value="PROKAR_LIPOPROTEIN"/>
    <property type="match status" value="1"/>
</dbReference>
<name>A0A0C2KF02_9VIBR</name>
<keyword evidence="1" id="KW-0732">Signal</keyword>
<proteinExistence type="predicted"/>
<evidence type="ECO:0000256" key="1">
    <source>
        <dbReference type="SAM" id="SignalP"/>
    </source>
</evidence>
<dbReference type="OrthoDB" id="5616034at2"/>
<keyword evidence="2" id="KW-0449">Lipoprotein</keyword>
<dbReference type="CDD" id="cd09030">
    <property type="entry name" value="DUF1425"/>
    <property type="match status" value="1"/>
</dbReference>
<dbReference type="InterPro" id="IPR010824">
    <property type="entry name" value="DUF1425"/>
</dbReference>
<sequence length="129" mass="14510">MKKFVIVILSMFAMVACTTNTSGLRIDGDAQKVLFGDSSMSRSLSVDDITTTQVDGHAQGIVSLTSNISSDLDLLYRFYWYNDQGLEVNTKVGNWRRLIIRGKETRSISEVSVNPDATQFRVQIRRNND</sequence>
<dbReference type="Gene3D" id="2.60.40.3230">
    <property type="match status" value="1"/>
</dbReference>
<dbReference type="Proteomes" id="UP000031672">
    <property type="component" value="Unassembled WGS sequence"/>
</dbReference>
<accession>A0A0C2KF02</accession>
<organism evidence="2 3">
    <name type="scientific">Vibrio renipiscarius</name>
    <dbReference type="NCBI Taxonomy" id="1461322"/>
    <lineage>
        <taxon>Bacteria</taxon>
        <taxon>Pseudomonadati</taxon>
        <taxon>Pseudomonadota</taxon>
        <taxon>Gammaproteobacteria</taxon>
        <taxon>Vibrionales</taxon>
        <taxon>Vibrionaceae</taxon>
        <taxon>Vibrio</taxon>
    </lineage>
</organism>
<comment type="caution">
    <text evidence="2">The sequence shown here is derived from an EMBL/GenBank/DDBJ whole genome shotgun (WGS) entry which is preliminary data.</text>
</comment>
<gene>
    <name evidence="2" type="ORF">OJ16_05580</name>
</gene>
<protein>
    <submittedName>
        <fullName evidence="2">Lipoprotein</fullName>
    </submittedName>
</protein>
<accession>A0A0C2JNI8</accession>
<dbReference type="STRING" id="1461322.OJ16_05580"/>
<feature type="chain" id="PRO_5009758722" evidence="1">
    <location>
        <begin position="19"/>
        <end position="129"/>
    </location>
</feature>